<evidence type="ECO:0000313" key="12">
    <source>
        <dbReference type="EMBL" id="MEC4295321.1"/>
    </source>
</evidence>
<protein>
    <recommendedName>
        <fullName evidence="9">Cyclic GMP-AMP synthase</fullName>
    </recommendedName>
</protein>
<keyword evidence="7" id="KW-0546">Nucleotide metabolism</keyword>
<keyword evidence="6" id="KW-0460">Magnesium</keyword>
<evidence type="ECO:0000256" key="3">
    <source>
        <dbReference type="ARBA" id="ARBA00022723"/>
    </source>
</evidence>
<evidence type="ECO:0000256" key="5">
    <source>
        <dbReference type="ARBA" id="ARBA00022840"/>
    </source>
</evidence>
<name>A0ABU6J070_9ACTN</name>
<dbReference type="RefSeq" id="WP_326454852.1">
    <property type="nucleotide sequence ID" value="NZ_JAYMFH010000012.1"/>
</dbReference>
<evidence type="ECO:0000256" key="4">
    <source>
        <dbReference type="ARBA" id="ARBA00022741"/>
    </source>
</evidence>
<evidence type="ECO:0000256" key="6">
    <source>
        <dbReference type="ARBA" id="ARBA00022842"/>
    </source>
</evidence>
<comment type="catalytic activity">
    <reaction evidence="10">
        <text>GTP + ATP = 3',3'-cGAMP + 2 diphosphate</text>
        <dbReference type="Rhea" id="RHEA:35647"/>
        <dbReference type="ChEBI" id="CHEBI:30616"/>
        <dbReference type="ChEBI" id="CHEBI:33019"/>
        <dbReference type="ChEBI" id="CHEBI:37565"/>
        <dbReference type="ChEBI" id="CHEBI:71501"/>
    </reaction>
    <physiologicalReaction direction="left-to-right" evidence="10">
        <dbReference type="Rhea" id="RHEA:35648"/>
    </physiologicalReaction>
</comment>
<evidence type="ECO:0000259" key="11">
    <source>
        <dbReference type="Pfam" id="PF21654"/>
    </source>
</evidence>
<keyword evidence="8" id="KW-0051">Antiviral defense</keyword>
<dbReference type="InterPro" id="IPR048445">
    <property type="entry name" value="DncV-like_NTFase"/>
</dbReference>
<evidence type="ECO:0000256" key="10">
    <source>
        <dbReference type="ARBA" id="ARBA00048304"/>
    </source>
</evidence>
<keyword evidence="1" id="KW-0808">Transferase</keyword>
<evidence type="ECO:0000256" key="9">
    <source>
        <dbReference type="ARBA" id="ARBA00044145"/>
    </source>
</evidence>
<evidence type="ECO:0000256" key="1">
    <source>
        <dbReference type="ARBA" id="ARBA00022679"/>
    </source>
</evidence>
<organism evidence="12 13">
    <name type="scientific">Adlercreutzia shanghongiae</name>
    <dbReference type="NCBI Taxonomy" id="3111773"/>
    <lineage>
        <taxon>Bacteria</taxon>
        <taxon>Bacillati</taxon>
        <taxon>Actinomycetota</taxon>
        <taxon>Coriobacteriia</taxon>
        <taxon>Eggerthellales</taxon>
        <taxon>Eggerthellaceae</taxon>
        <taxon>Adlercreutzia</taxon>
    </lineage>
</organism>
<keyword evidence="3" id="KW-0479">Metal-binding</keyword>
<keyword evidence="5" id="KW-0067">ATP-binding</keyword>
<dbReference type="Pfam" id="PF21654">
    <property type="entry name" value="DncV-like_NTFase"/>
    <property type="match status" value="1"/>
</dbReference>
<sequence length="316" mass="35598">MARTHDLFIEFDDALKLSASQKKEIRRSREANRSAIRNWMTDHEKGSVKFSMQGSFSMATTIAPLEDEEYDIDDGVYLCEYENAEKSDWPACSTVHDWIKSATKGHIKKDPIDKDACVRVSYAHGYHVDIPIYIMKDGHAYLARKSNGWEINDAKEFKDWVNEKNPSDGQLKRLIRYLKRWKDNNDIDVKGIALTILVTENFENASNRDDDALRYTVENICNSLESTFECIKPLSPYDDLFDKYSPSEAISIISSFKSLLEALNKAHMSDSAHGASTTLSDAFGESFPISPDKSAAKASVAATAAPGILNRDERFG</sequence>
<accession>A0ABU6J070</accession>
<keyword evidence="2" id="KW-0548">Nucleotidyltransferase</keyword>
<keyword evidence="13" id="KW-1185">Reference proteome</keyword>
<evidence type="ECO:0000256" key="8">
    <source>
        <dbReference type="ARBA" id="ARBA00023118"/>
    </source>
</evidence>
<comment type="caution">
    <text evidence="12">The sequence shown here is derived from an EMBL/GenBank/DDBJ whole genome shotgun (WGS) entry which is preliminary data.</text>
</comment>
<feature type="domain" description="Cyclic GMP-AMP synthase DncV-like nucleotidyltransferase" evidence="11">
    <location>
        <begin position="49"/>
        <end position="133"/>
    </location>
</feature>
<gene>
    <name evidence="12" type="ORF">VJ920_08350</name>
</gene>
<evidence type="ECO:0000256" key="2">
    <source>
        <dbReference type="ARBA" id="ARBA00022695"/>
    </source>
</evidence>
<reference evidence="12 13" key="1">
    <citation type="submission" date="2024-01" db="EMBL/GenBank/DDBJ databases">
        <title>novel species in genus Adlercreutzia.</title>
        <authorList>
            <person name="Liu X."/>
        </authorList>
    </citation>
    <scope>NUCLEOTIDE SEQUENCE [LARGE SCALE GENOMIC DNA]</scope>
    <source>
        <strain evidence="12 13">R22</strain>
    </source>
</reference>
<dbReference type="EMBL" id="JAYMFH010000012">
    <property type="protein sequence ID" value="MEC4295321.1"/>
    <property type="molecule type" value="Genomic_DNA"/>
</dbReference>
<keyword evidence="4" id="KW-0547">Nucleotide-binding</keyword>
<dbReference type="Proteomes" id="UP001343724">
    <property type="component" value="Unassembled WGS sequence"/>
</dbReference>
<evidence type="ECO:0000256" key="7">
    <source>
        <dbReference type="ARBA" id="ARBA00023080"/>
    </source>
</evidence>
<evidence type="ECO:0000313" key="13">
    <source>
        <dbReference type="Proteomes" id="UP001343724"/>
    </source>
</evidence>
<proteinExistence type="predicted"/>